<evidence type="ECO:0000313" key="2">
    <source>
        <dbReference type="EMBL" id="OCB91662.1"/>
    </source>
</evidence>
<reference evidence="2" key="1">
    <citation type="submission" date="2016-06" db="EMBL/GenBank/DDBJ databases">
        <title>Draft Genome sequence of the fungus Inonotus baumii.</title>
        <authorList>
            <person name="Zhu H."/>
            <person name="Lin W."/>
        </authorList>
    </citation>
    <scope>NUCLEOTIDE SEQUENCE</scope>
    <source>
        <strain evidence="2">821</strain>
    </source>
</reference>
<comment type="caution">
    <text evidence="2">The sequence shown here is derived from an EMBL/GenBank/DDBJ whole genome shotgun (WGS) entry which is preliminary data.</text>
</comment>
<dbReference type="OrthoDB" id="2782214at2759"/>
<feature type="compositionally biased region" description="Basic and acidic residues" evidence="1">
    <location>
        <begin position="180"/>
        <end position="191"/>
    </location>
</feature>
<accession>A0A9Q5I4R2</accession>
<proteinExistence type="predicted"/>
<sequence length="504" mass="55383">MSQSHSRSYSPSSSSSQTTDAPEDKGDSKATPNVFWAETSSSLDFLNMSNDELFNITNDTADEIHGSLERLESLLQPVEDGFDVSLNLFEPPTETTTDPLCDTACHSTPGPSVAAEGESSKTSVFSNGHLVQSAETIANLSLHNFMDLLKKYAFYITDERFEFDRFTGEPVMTSYTVDKSLERKTNEHPAEDAASSSDDDALAVREDTPTLTAASSMSPPSEELISTSKDENASVMQPEPRTAQPKQKDDTVTIGSSGARLSSTKRKRDGQVNSPTYSGNDGACKSLGKAVKQGNTANRKRKAKITGSNPLSTNFMIYRFGLEPVHSPSHRWSCPFPPHDTLPNGACLTSFDAGTIRSHIADHVDAYLAERPDGKLECPRRLTSERCMWAEDRGSLRTVGPNTGLPRHVTEVHLRVNAYTCPCGTSFSRGTRDQLVRHLRDGHRKNLEAKRKTDPTTPDFVDIDDPKLVEEENQWSRSMGGHAEKEEDDRGEGSSTGIKRARRS</sequence>
<feature type="compositionally biased region" description="Polar residues" evidence="1">
    <location>
        <begin position="253"/>
        <end position="262"/>
    </location>
</feature>
<evidence type="ECO:0000256" key="1">
    <source>
        <dbReference type="SAM" id="MobiDB-lite"/>
    </source>
</evidence>
<dbReference type="Proteomes" id="UP000757232">
    <property type="component" value="Unassembled WGS sequence"/>
</dbReference>
<keyword evidence="3" id="KW-1185">Reference proteome</keyword>
<protein>
    <submittedName>
        <fullName evidence="2">Uncharacterized protein</fullName>
    </submittedName>
</protein>
<name>A0A9Q5I4R2_SANBA</name>
<feature type="region of interest" description="Disordered" evidence="1">
    <location>
        <begin position="180"/>
        <end position="287"/>
    </location>
</feature>
<gene>
    <name evidence="2" type="ORF">A7U60_g1059</name>
</gene>
<dbReference type="EMBL" id="LNZH02000073">
    <property type="protein sequence ID" value="OCB91662.1"/>
    <property type="molecule type" value="Genomic_DNA"/>
</dbReference>
<feature type="region of interest" description="Disordered" evidence="1">
    <location>
        <begin position="1"/>
        <end position="33"/>
    </location>
</feature>
<feature type="compositionally biased region" description="Low complexity" evidence="1">
    <location>
        <begin position="1"/>
        <end position="16"/>
    </location>
</feature>
<feature type="region of interest" description="Disordered" evidence="1">
    <location>
        <begin position="446"/>
        <end position="504"/>
    </location>
</feature>
<organism evidence="2 3">
    <name type="scientific">Sanghuangporus baumii</name>
    <name type="common">Phellinus baumii</name>
    <dbReference type="NCBI Taxonomy" id="108892"/>
    <lineage>
        <taxon>Eukaryota</taxon>
        <taxon>Fungi</taxon>
        <taxon>Dikarya</taxon>
        <taxon>Basidiomycota</taxon>
        <taxon>Agaricomycotina</taxon>
        <taxon>Agaricomycetes</taxon>
        <taxon>Hymenochaetales</taxon>
        <taxon>Hymenochaetaceae</taxon>
        <taxon>Sanghuangporus</taxon>
    </lineage>
</organism>
<feature type="compositionally biased region" description="Polar residues" evidence="1">
    <location>
        <begin position="209"/>
        <end position="227"/>
    </location>
</feature>
<dbReference type="AlphaFoldDB" id="A0A9Q5I4R2"/>
<evidence type="ECO:0000313" key="3">
    <source>
        <dbReference type="Proteomes" id="UP000757232"/>
    </source>
</evidence>